<dbReference type="SUPFAM" id="SSF53150">
    <property type="entry name" value="DNA repair protein MutS, domain II"/>
    <property type="match status" value="1"/>
</dbReference>
<evidence type="ECO:0000259" key="20">
    <source>
        <dbReference type="PROSITE" id="PS50812"/>
    </source>
</evidence>
<dbReference type="SUPFAM" id="SSF48334">
    <property type="entry name" value="DNA repair protein MutS, domain III"/>
    <property type="match status" value="1"/>
</dbReference>
<dbReference type="FunFam" id="3.30.420.110:FF:000004">
    <property type="entry name" value="DNA mismatch repair protein"/>
    <property type="match status" value="1"/>
</dbReference>
<feature type="domain" description="PWWP" evidence="20">
    <location>
        <begin position="86"/>
        <end position="148"/>
    </location>
</feature>
<dbReference type="InterPro" id="IPR007861">
    <property type="entry name" value="DNA_mismatch_repair_MutS_clamp"/>
</dbReference>
<dbReference type="FunFam" id="1.10.1420.10:FF:000005">
    <property type="entry name" value="DNA mismatch repair protein"/>
    <property type="match status" value="1"/>
</dbReference>
<feature type="compositionally biased region" description="Acidic residues" evidence="19">
    <location>
        <begin position="192"/>
        <end position="203"/>
    </location>
</feature>
<dbReference type="FunFam" id="3.40.1170.10:FF:000002">
    <property type="entry name" value="DNA mismatch repair protein"/>
    <property type="match status" value="1"/>
</dbReference>
<feature type="region of interest" description="Disordered" evidence="19">
    <location>
        <begin position="188"/>
        <end position="319"/>
    </location>
</feature>
<dbReference type="Gene3D" id="3.40.1170.10">
    <property type="entry name" value="DNA repair protein MutS, domain I"/>
    <property type="match status" value="1"/>
</dbReference>
<dbReference type="GO" id="GO:0032301">
    <property type="term" value="C:MutSalpha complex"/>
    <property type="evidence" value="ECO:0007669"/>
    <property type="project" value="TreeGrafter"/>
</dbReference>
<feature type="compositionally biased region" description="Polar residues" evidence="19">
    <location>
        <begin position="334"/>
        <end position="345"/>
    </location>
</feature>
<evidence type="ECO:0000256" key="2">
    <source>
        <dbReference type="ARBA" id="ARBA00004286"/>
    </source>
</evidence>
<keyword evidence="7" id="KW-0227">DNA damage</keyword>
<dbReference type="PANTHER" id="PTHR11361">
    <property type="entry name" value="DNA MISMATCH REPAIR PROTEIN MUTS FAMILY MEMBER"/>
    <property type="match status" value="1"/>
</dbReference>
<dbReference type="GO" id="GO:0045910">
    <property type="term" value="P:negative regulation of DNA recombination"/>
    <property type="evidence" value="ECO:0007669"/>
    <property type="project" value="UniProtKB-ARBA"/>
</dbReference>
<evidence type="ECO:0000256" key="8">
    <source>
        <dbReference type="ARBA" id="ARBA00022840"/>
    </source>
</evidence>
<evidence type="ECO:0000256" key="11">
    <source>
        <dbReference type="ARBA" id="ARBA00023204"/>
    </source>
</evidence>
<dbReference type="InterPro" id="IPR016151">
    <property type="entry name" value="DNA_mismatch_repair_MutS_N"/>
</dbReference>
<feature type="compositionally biased region" description="Basic and acidic residues" evidence="19">
    <location>
        <begin position="257"/>
        <end position="267"/>
    </location>
</feature>
<dbReference type="InterPro" id="IPR000313">
    <property type="entry name" value="PWWP_dom"/>
</dbReference>
<dbReference type="Pfam" id="PF05190">
    <property type="entry name" value="MutS_IV"/>
    <property type="match status" value="1"/>
</dbReference>
<dbReference type="FunFam" id="2.30.30.140:FF:000069">
    <property type="entry name" value="DNA mismatch repair protein"/>
    <property type="match status" value="1"/>
</dbReference>
<evidence type="ECO:0000313" key="22">
    <source>
        <dbReference type="Proteomes" id="UP000694422"/>
    </source>
</evidence>
<keyword evidence="9" id="KW-0007">Acetylation</keyword>
<feature type="region of interest" description="Disordered" evidence="19">
    <location>
        <begin position="334"/>
        <end position="357"/>
    </location>
</feature>
<organism evidence="21 22">
    <name type="scientific">Spermophilus dauricus</name>
    <name type="common">Daurian ground squirrel</name>
    <dbReference type="NCBI Taxonomy" id="99837"/>
    <lineage>
        <taxon>Eukaryota</taxon>
        <taxon>Metazoa</taxon>
        <taxon>Chordata</taxon>
        <taxon>Craniata</taxon>
        <taxon>Vertebrata</taxon>
        <taxon>Euteleostomi</taxon>
        <taxon>Mammalia</taxon>
        <taxon>Eutheria</taxon>
        <taxon>Euarchontoglires</taxon>
        <taxon>Glires</taxon>
        <taxon>Rodentia</taxon>
        <taxon>Sciuromorpha</taxon>
        <taxon>Sciuridae</taxon>
        <taxon>Xerinae</taxon>
        <taxon>Marmotini</taxon>
        <taxon>Spermophilus</taxon>
    </lineage>
</organism>
<dbReference type="GO" id="GO:0005524">
    <property type="term" value="F:ATP binding"/>
    <property type="evidence" value="ECO:0007669"/>
    <property type="project" value="UniProtKB-KW"/>
</dbReference>
<evidence type="ECO:0000256" key="7">
    <source>
        <dbReference type="ARBA" id="ARBA00022763"/>
    </source>
</evidence>
<dbReference type="Gene3D" id="1.10.1420.10">
    <property type="match status" value="2"/>
</dbReference>
<keyword evidence="22" id="KW-1185">Reference proteome</keyword>
<keyword evidence="4" id="KW-0158">Chromosome</keyword>
<dbReference type="Gene3D" id="2.30.30.140">
    <property type="match status" value="1"/>
</dbReference>
<dbReference type="InterPro" id="IPR017261">
    <property type="entry name" value="DNA_mismatch_repair_MutS/MSH"/>
</dbReference>
<dbReference type="GO" id="GO:0005694">
    <property type="term" value="C:chromosome"/>
    <property type="evidence" value="ECO:0007669"/>
    <property type="project" value="UniProtKB-SubCell"/>
</dbReference>
<evidence type="ECO:0000256" key="16">
    <source>
        <dbReference type="ARBA" id="ARBA00077469"/>
    </source>
</evidence>
<dbReference type="GO" id="GO:0030983">
    <property type="term" value="F:mismatched DNA binding"/>
    <property type="evidence" value="ECO:0007669"/>
    <property type="project" value="InterPro"/>
</dbReference>
<comment type="subunit">
    <text evidence="13">Component of the DNA mismatch repair (MMR) complex composed at least of MSH2, MSH3, MSH6, PMS1 and MLH1. Heterodimer consisting of MSH2-MSH6 (MutS alpha). Forms a ternary complex with MutL alpha (MLH1-PMS1). Interacts with MCM9. Part of the BRCA1-associated genome surveillance complex (BASC), which contains BRCA1, MSH2, MSH6, MLH1, ATM, BLM, PMS2 and the RAD50-MRE11-NBS1 protein complex. This association could be a dynamic process changing throughout the cell cycle and within subnuclear domains.</text>
</comment>
<evidence type="ECO:0000256" key="18">
    <source>
        <dbReference type="ARBA" id="ARBA00080953"/>
    </source>
</evidence>
<dbReference type="Pfam" id="PF00855">
    <property type="entry name" value="PWWP"/>
    <property type="match status" value="1"/>
</dbReference>
<evidence type="ECO:0000256" key="9">
    <source>
        <dbReference type="ARBA" id="ARBA00022990"/>
    </source>
</evidence>
<dbReference type="PROSITE" id="PS50812">
    <property type="entry name" value="PWWP"/>
    <property type="match status" value="1"/>
</dbReference>
<evidence type="ECO:0000256" key="15">
    <source>
        <dbReference type="ARBA" id="ARBA00073775"/>
    </source>
</evidence>
<reference evidence="21" key="1">
    <citation type="submission" date="2025-08" db="UniProtKB">
        <authorList>
            <consortium name="Ensembl"/>
        </authorList>
    </citation>
    <scope>IDENTIFICATION</scope>
</reference>
<feature type="compositionally biased region" description="Low complexity" evidence="19">
    <location>
        <begin position="30"/>
        <end position="47"/>
    </location>
</feature>
<dbReference type="Pfam" id="PF05188">
    <property type="entry name" value="MutS_II"/>
    <property type="match status" value="1"/>
</dbReference>
<name>A0A8C9QM77_SPEDA</name>
<keyword evidence="10" id="KW-0238">DNA-binding</keyword>
<dbReference type="Pfam" id="PF01624">
    <property type="entry name" value="MutS_I"/>
    <property type="match status" value="1"/>
</dbReference>
<keyword evidence="8" id="KW-0067">ATP-binding</keyword>
<dbReference type="GO" id="GO:0006298">
    <property type="term" value="P:mismatch repair"/>
    <property type="evidence" value="ECO:0007669"/>
    <property type="project" value="InterPro"/>
</dbReference>
<dbReference type="GO" id="GO:0140664">
    <property type="term" value="F:ATP-dependent DNA damage sensor activity"/>
    <property type="evidence" value="ECO:0007669"/>
    <property type="project" value="InterPro"/>
</dbReference>
<evidence type="ECO:0000256" key="14">
    <source>
        <dbReference type="ARBA" id="ARBA00073548"/>
    </source>
</evidence>
<dbReference type="Gene3D" id="3.30.420.110">
    <property type="entry name" value="MutS, connector domain"/>
    <property type="match status" value="1"/>
</dbReference>
<keyword evidence="6" id="KW-0547">Nucleotide-binding</keyword>
<evidence type="ECO:0000313" key="21">
    <source>
        <dbReference type="Ensembl" id="ENSSDAP00000026904.1"/>
    </source>
</evidence>
<protein>
    <recommendedName>
        <fullName evidence="14">DNA mismatch repair protein MSH6</fullName>
    </recommendedName>
    <alternativeName>
        <fullName evidence="15">DNA mismatch repair protein Msh6</fullName>
    </alternativeName>
    <alternativeName>
        <fullName evidence="17">G/T mismatch-binding protein</fullName>
    </alternativeName>
    <alternativeName>
        <fullName evidence="16">MutS protein homolog 6</fullName>
    </alternativeName>
    <alternativeName>
        <fullName evidence="18">MutS-alpha 160 kDa subunit</fullName>
    </alternativeName>
</protein>
<dbReference type="Proteomes" id="UP000694422">
    <property type="component" value="Unplaced"/>
</dbReference>
<evidence type="ECO:0000256" key="5">
    <source>
        <dbReference type="ARBA" id="ARBA00022553"/>
    </source>
</evidence>
<evidence type="ECO:0000256" key="4">
    <source>
        <dbReference type="ARBA" id="ARBA00022454"/>
    </source>
</evidence>
<accession>A0A8C9QM77</accession>
<evidence type="ECO:0000256" key="12">
    <source>
        <dbReference type="ARBA" id="ARBA00023242"/>
    </source>
</evidence>
<evidence type="ECO:0000256" key="19">
    <source>
        <dbReference type="SAM" id="MobiDB-lite"/>
    </source>
</evidence>
<dbReference type="SUPFAM" id="SSF63748">
    <property type="entry name" value="Tudor/PWWP/MBT"/>
    <property type="match status" value="1"/>
</dbReference>
<dbReference type="InterPro" id="IPR007860">
    <property type="entry name" value="DNA_mmatch_repair_MutS_con_dom"/>
</dbReference>
<dbReference type="Pfam" id="PF05192">
    <property type="entry name" value="MutS_III"/>
    <property type="match status" value="1"/>
</dbReference>
<dbReference type="FunFam" id="1.10.1420.10:FF:000006">
    <property type="entry name" value="DNA mismatch repair protein"/>
    <property type="match status" value="1"/>
</dbReference>
<dbReference type="InterPro" id="IPR036187">
    <property type="entry name" value="DNA_mismatch_repair_MutS_sf"/>
</dbReference>
<evidence type="ECO:0000256" key="13">
    <source>
        <dbReference type="ARBA" id="ARBA00065661"/>
    </source>
</evidence>
<proteinExistence type="inferred from homology"/>
<feature type="compositionally biased region" description="Basic and acidic residues" evidence="19">
    <location>
        <begin position="224"/>
        <end position="233"/>
    </location>
</feature>
<dbReference type="AlphaFoldDB" id="A0A8C9QM77"/>
<dbReference type="CDD" id="cd05837">
    <property type="entry name" value="PWWP_MSH6"/>
    <property type="match status" value="1"/>
</dbReference>
<dbReference type="SUPFAM" id="SSF55271">
    <property type="entry name" value="DNA repair protein MutS, domain I"/>
    <property type="match status" value="1"/>
</dbReference>
<keyword evidence="11" id="KW-0234">DNA repair</keyword>
<evidence type="ECO:0000256" key="10">
    <source>
        <dbReference type="ARBA" id="ARBA00023125"/>
    </source>
</evidence>
<evidence type="ECO:0000256" key="1">
    <source>
        <dbReference type="ARBA" id="ARBA00004123"/>
    </source>
</evidence>
<keyword evidence="12" id="KW-0539">Nucleus</keyword>
<feature type="region of interest" description="Disordered" evidence="19">
    <location>
        <begin position="1"/>
        <end position="63"/>
    </location>
</feature>
<dbReference type="InterPro" id="IPR007696">
    <property type="entry name" value="DNA_mismatch_repair_MutS_core"/>
</dbReference>
<dbReference type="InterPro" id="IPR036678">
    <property type="entry name" value="MutS_con_dom_sf"/>
</dbReference>
<dbReference type="Ensembl" id="ENSSDAT00000030761.1">
    <property type="protein sequence ID" value="ENSSDAP00000026904.1"/>
    <property type="gene ID" value="ENSSDAG00000024395.1"/>
</dbReference>
<comment type="similarity">
    <text evidence="3">Belongs to the DNA mismatch repair MutS family.</text>
</comment>
<reference evidence="21" key="2">
    <citation type="submission" date="2025-09" db="UniProtKB">
        <authorList>
            <consortium name="Ensembl"/>
        </authorList>
    </citation>
    <scope>IDENTIFICATION</scope>
</reference>
<dbReference type="InterPro" id="IPR007695">
    <property type="entry name" value="DNA_mismatch_repair_MutS-lik_N"/>
</dbReference>
<evidence type="ECO:0000256" key="6">
    <source>
        <dbReference type="ARBA" id="ARBA00022741"/>
    </source>
</evidence>
<feature type="compositionally biased region" description="Acidic residues" evidence="19">
    <location>
        <begin position="213"/>
        <end position="223"/>
    </location>
</feature>
<dbReference type="SMART" id="SM00533">
    <property type="entry name" value="MUTSd"/>
    <property type="match status" value="1"/>
</dbReference>
<sequence>MSRQSTLYSFFPKSPALNNANKAPTRASRESGGAAAAATRASPSPGGDVARSEAGARPLVSSPAPQKQTNLIVCISRIYFSCDFSPGDLVWAKMEGYPWWPCLVYNHPFDGTFTREKGKSVRVHVQFFDDSPTRGWVSKRLLKPYTGSKSKEAQKGGHFYSSKPEILRAMQRADEALNKDKAERLELAVCDEPSEPEEEEEMEVGATYASDKSEEDNEIESEEEVKPKMEGSRRSSRQVKKRRVISDSESDIGGSDVEFKPDAKEEGSSDEISSGVGDSESEGLDSPVKVAPKRKRMVTGSSAFKRKSSRKEMPSTTKRAAGILSETKNTLSAFSAPQNSDSQAHVSGGGDNSSRPTTWYHETLEWLKKEKRRDEHRRRPDHPDFDASTLYVPEDFLNSCTPGMRKWWQIKSQNFDLVIFYKVGKFYELYHMDALIGVNELGLVFMKGNWAHSGFPEIAFGRYSDSLVQKGYKVARVEQTETPEMMEARCRKMAHISKHDRVVKREICRIITKGTQTYSVLEGDPSENYSKYLLSLKEKEEDSSGHTRIYGVCFVDTSLGKFFIGQFSDDRHCSRFRTLVAHYPPVQVLFEKGNLSVETKTILKSSLSSSLQEGLIPGSQFWDASKTLRTLLEEGYFTEKLNEDSGVMLPQVLKDMTSESDSIGLTPGEESELALSALGGCVFYLKKCLIDQELLSMANFEEYIPLDSDMVNTRSGAKFTKANQRMVLDAVTLNNLEIFVNGTNGSTEGTLLERIDTCHTIFGKRLLKQWLCAPLCSPFAINDRLNAIEDLIVVPDKISEVTDLLKKLPDLERLLSKIHNVGSPLKSQNHPDSRAIMYEETTYSKKKIIDFLSALEGFKVMCKIIGIMEEVVDDFKSKILKQVVTLQTKNTEGCFPDLTSELNRWDTAFDHEKARKTGLITPKAGFDSDYDQALADIRENEQSLLEYLEKQRNRIGCRTIVYWGIGRNRYQLEIPENFTTHNLPEEYELKSTKKGCKRYWTKTIEKKLANLINAEERRDISLKDCMRRLFYNFDKNYKDWQSAVECIAVLGKTLNKFVSLRLFR</sequence>
<dbReference type="SMART" id="SM00293">
    <property type="entry name" value="PWWP"/>
    <property type="match status" value="1"/>
</dbReference>
<dbReference type="InterPro" id="IPR045076">
    <property type="entry name" value="MutS"/>
</dbReference>
<feature type="compositionally biased region" description="Basic residues" evidence="19">
    <location>
        <begin position="234"/>
        <end position="243"/>
    </location>
</feature>
<comment type="subcellular location">
    <subcellularLocation>
        <location evidence="2">Chromosome</location>
    </subcellularLocation>
    <subcellularLocation>
        <location evidence="1">Nucleus</location>
    </subcellularLocation>
</comment>
<evidence type="ECO:0000256" key="3">
    <source>
        <dbReference type="ARBA" id="ARBA00006271"/>
    </source>
</evidence>
<evidence type="ECO:0000256" key="17">
    <source>
        <dbReference type="ARBA" id="ARBA00079475"/>
    </source>
</evidence>
<dbReference type="PIRSF" id="PIRSF037677">
    <property type="entry name" value="DNA_mis_repair_Msh6"/>
    <property type="match status" value="1"/>
</dbReference>
<dbReference type="PANTHER" id="PTHR11361:SF148">
    <property type="entry name" value="DNA MISMATCH REPAIR PROTEIN MSH6"/>
    <property type="match status" value="1"/>
</dbReference>
<keyword evidence="5" id="KW-0597">Phosphoprotein</keyword>